<feature type="binding site" description="axial binding residue" evidence="13">
    <location>
        <position position="174"/>
    </location>
    <ligand>
        <name>heme b</name>
        <dbReference type="ChEBI" id="CHEBI:60344"/>
    </ligand>
    <ligandPart>
        <name>Fe</name>
        <dbReference type="ChEBI" id="CHEBI:18248"/>
    </ligandPart>
</feature>
<feature type="disulfide bond" evidence="15">
    <location>
        <begin position="66"/>
        <end position="71"/>
    </location>
</feature>
<dbReference type="AlphaFoldDB" id="A0A314UVB3"/>
<keyword evidence="8 16" id="KW-0560">Oxidoreductase</keyword>
<dbReference type="PANTHER" id="PTHR31388:SF180">
    <property type="entry name" value="PEROXIDASE"/>
    <property type="match status" value="1"/>
</dbReference>
<evidence type="ECO:0000256" key="15">
    <source>
        <dbReference type="PIRSR" id="PIRSR600823-5"/>
    </source>
</evidence>
<dbReference type="InterPro" id="IPR000823">
    <property type="entry name" value="Peroxidase_pln"/>
</dbReference>
<keyword evidence="16" id="KW-0964">Secreted</keyword>
<evidence type="ECO:0000259" key="17">
    <source>
        <dbReference type="PROSITE" id="PS50873"/>
    </source>
</evidence>
<comment type="similarity">
    <text evidence="16">Belongs to the peroxidase family. Classical plant (class III) peroxidase subfamily.</text>
</comment>
<dbReference type="PROSITE" id="PS00436">
    <property type="entry name" value="PEROXIDASE_2"/>
    <property type="match status" value="1"/>
</dbReference>
<feature type="binding site" evidence="13">
    <location>
        <position position="235"/>
    </location>
    <ligand>
        <name>Ca(2+)</name>
        <dbReference type="ChEBI" id="CHEBI:29108"/>
        <label>2</label>
    </ligand>
</feature>
<feature type="site" description="Transition state stabilizer" evidence="14">
    <location>
        <position position="60"/>
    </location>
</feature>
<name>A0A314UVB3_PRUYE</name>
<dbReference type="EC" id="1.11.1.7" evidence="4 16"/>
<evidence type="ECO:0000256" key="2">
    <source>
        <dbReference type="ARBA" id="ARBA00002322"/>
    </source>
</evidence>
<comment type="cofactor">
    <cofactor evidence="13 16">
        <name>heme b</name>
        <dbReference type="ChEBI" id="CHEBI:60344"/>
    </cofactor>
    <text evidence="13 16">Binds 1 heme b (iron(II)-protoporphyrin IX) group per subunit.</text>
</comment>
<feature type="signal peptide" evidence="16">
    <location>
        <begin position="1"/>
        <end position="22"/>
    </location>
</feature>
<evidence type="ECO:0000256" key="4">
    <source>
        <dbReference type="ARBA" id="ARBA00012313"/>
    </source>
</evidence>
<evidence type="ECO:0000256" key="12">
    <source>
        <dbReference type="PIRSR" id="PIRSR600823-2"/>
    </source>
</evidence>
<comment type="catalytic activity">
    <reaction evidence="1 16">
        <text>2 a phenolic donor + H2O2 = 2 a phenolic radical donor + 2 H2O</text>
        <dbReference type="Rhea" id="RHEA:56136"/>
        <dbReference type="ChEBI" id="CHEBI:15377"/>
        <dbReference type="ChEBI" id="CHEBI:16240"/>
        <dbReference type="ChEBI" id="CHEBI:139520"/>
        <dbReference type="ChEBI" id="CHEBI:139521"/>
        <dbReference type="EC" id="1.11.1.7"/>
    </reaction>
</comment>
<dbReference type="PROSITE" id="PS50873">
    <property type="entry name" value="PEROXIDASE_4"/>
    <property type="match status" value="1"/>
</dbReference>
<feature type="chain" id="PRO_5016190519" description="Peroxidase" evidence="16">
    <location>
        <begin position="23"/>
        <end position="312"/>
    </location>
</feature>
<dbReference type="GO" id="GO:0140825">
    <property type="term" value="F:lactoperoxidase activity"/>
    <property type="evidence" value="ECO:0007669"/>
    <property type="project" value="UniProtKB-EC"/>
</dbReference>
<dbReference type="Proteomes" id="UP000250321">
    <property type="component" value="Unassembled WGS sequence"/>
</dbReference>
<evidence type="ECO:0000256" key="8">
    <source>
        <dbReference type="ARBA" id="ARBA00023002"/>
    </source>
</evidence>
<keyword evidence="16" id="KW-0732">Signal</keyword>
<dbReference type="PANTHER" id="PTHR31388">
    <property type="entry name" value="PEROXIDASE 72-RELATED"/>
    <property type="match status" value="1"/>
</dbReference>
<reference evidence="18 19" key="1">
    <citation type="submission" date="2018-02" db="EMBL/GenBank/DDBJ databases">
        <title>Draft genome of wild Prunus yedoensis var. nudiflora.</title>
        <authorList>
            <person name="Baek S."/>
            <person name="Kim J.-H."/>
            <person name="Choi K."/>
            <person name="Kim G.-B."/>
            <person name="Cho A."/>
            <person name="Jang H."/>
            <person name="Shin C.-H."/>
            <person name="Yu H.-J."/>
            <person name="Mun J.-H."/>
        </authorList>
    </citation>
    <scope>NUCLEOTIDE SEQUENCE [LARGE SCALE GENOMIC DNA]</scope>
    <source>
        <strain evidence="19">cv. Jeju island</strain>
        <tissue evidence="18">Leaf</tissue>
    </source>
</reference>
<accession>A0A314UVB3</accession>
<feature type="active site" description="Proton acceptor" evidence="11">
    <location>
        <position position="64"/>
    </location>
</feature>
<keyword evidence="19" id="KW-1185">Reference proteome</keyword>
<sequence>MEHRFCVVTLFCLLFLSPLVSCQLNYRFYDATCPNLTRIVQSGVWSAIANDSRIAASLLRLHFHDCFVNGCDASLLLDDTGSLNGEKNAPGNKNSVRGFEVIDTIKSTVEEACPSTSGGPYWPVPLGRRDSTTASENAVIEQLPSPFEPLENITAKFTAKGLDIKDLVVLSGAHTIGFAQCFTFKTRLFNFGGSGKPDPTLDASLLQNLQSLCPNQADSNTQLAPLDPVTSTKFDNIYFKNLVNSSGLLQSDQVLMGNNRTASMVLGYSKLPFLFYRDFGVSMVNMANIGVLTGSNGEIRKNCRVVNKKTIA</sequence>
<keyword evidence="13 16" id="KW-0106">Calcium</keyword>
<keyword evidence="16" id="KW-0376">Hydrogen peroxide</keyword>
<dbReference type="SUPFAM" id="SSF48113">
    <property type="entry name" value="Heme-dependent peroxidases"/>
    <property type="match status" value="1"/>
</dbReference>
<comment type="function">
    <text evidence="2">Removal of H(2)O(2), oxidation of toxic reductants, biosynthesis and degradation of lignin, suberization, auxin catabolism, response to environmental stresses such as wounding, pathogen attack and oxidative stress. These functions might be dependent on each isozyme/isoform in each plant tissue.</text>
</comment>
<evidence type="ECO:0000313" key="19">
    <source>
        <dbReference type="Proteomes" id="UP000250321"/>
    </source>
</evidence>
<feature type="domain" description="Plant heme peroxidase family profile" evidence="17">
    <location>
        <begin position="23"/>
        <end position="307"/>
    </location>
</feature>
<gene>
    <name evidence="18" type="ORF">Pyn_33520</name>
</gene>
<dbReference type="GO" id="GO:0042744">
    <property type="term" value="P:hydrogen peroxide catabolic process"/>
    <property type="evidence" value="ECO:0007669"/>
    <property type="project" value="UniProtKB-KW"/>
</dbReference>
<feature type="binding site" evidence="13">
    <location>
        <position position="70"/>
    </location>
    <ligand>
        <name>Ca(2+)</name>
        <dbReference type="ChEBI" id="CHEBI:29108"/>
        <label>1</label>
    </ligand>
</feature>
<evidence type="ECO:0000256" key="5">
    <source>
        <dbReference type="ARBA" id="ARBA00022559"/>
    </source>
</evidence>
<evidence type="ECO:0000256" key="14">
    <source>
        <dbReference type="PIRSR" id="PIRSR600823-4"/>
    </source>
</evidence>
<evidence type="ECO:0000256" key="7">
    <source>
        <dbReference type="ARBA" id="ARBA00022723"/>
    </source>
</evidence>
<evidence type="ECO:0000256" key="3">
    <source>
        <dbReference type="ARBA" id="ARBA00006873"/>
    </source>
</evidence>
<dbReference type="EMBL" id="PJQY01002962">
    <property type="protein sequence ID" value="PQM41360.1"/>
    <property type="molecule type" value="Genomic_DNA"/>
</dbReference>
<dbReference type="PRINTS" id="PR00461">
    <property type="entry name" value="PLPEROXIDASE"/>
</dbReference>
<evidence type="ECO:0000256" key="11">
    <source>
        <dbReference type="PIRSR" id="PIRSR600823-1"/>
    </source>
</evidence>
<evidence type="ECO:0000256" key="6">
    <source>
        <dbReference type="ARBA" id="ARBA00022617"/>
    </source>
</evidence>
<dbReference type="InterPro" id="IPR019794">
    <property type="entry name" value="Peroxidases_AS"/>
</dbReference>
<feature type="binding site" evidence="12">
    <location>
        <position position="144"/>
    </location>
    <ligand>
        <name>substrate</name>
    </ligand>
</feature>
<evidence type="ECO:0000256" key="16">
    <source>
        <dbReference type="RuleBase" id="RU362060"/>
    </source>
</evidence>
<dbReference type="OrthoDB" id="2113341at2759"/>
<dbReference type="FunFam" id="1.10.420.10:FF:000001">
    <property type="entry name" value="Peroxidase"/>
    <property type="match status" value="1"/>
</dbReference>
<dbReference type="GO" id="GO:0046872">
    <property type="term" value="F:metal ion binding"/>
    <property type="evidence" value="ECO:0007669"/>
    <property type="project" value="UniProtKB-UniRule"/>
</dbReference>
<comment type="similarity">
    <text evidence="3">Belongs to the peroxidase family. Ascorbate peroxidase subfamily.</text>
</comment>
<feature type="disulfide bond" evidence="15">
    <location>
        <begin position="181"/>
        <end position="213"/>
    </location>
</feature>
<dbReference type="PRINTS" id="PR00458">
    <property type="entry name" value="PEROXIDASE"/>
</dbReference>
<feature type="binding site" evidence="13">
    <location>
        <position position="230"/>
    </location>
    <ligand>
        <name>Ca(2+)</name>
        <dbReference type="ChEBI" id="CHEBI:29108"/>
        <label>2</label>
    </ligand>
</feature>
<comment type="subcellular location">
    <subcellularLocation>
        <location evidence="16">Secreted</location>
    </subcellularLocation>
</comment>
<comment type="cofactor">
    <cofactor evidence="13 16">
        <name>Ca(2+)</name>
        <dbReference type="ChEBI" id="CHEBI:29108"/>
    </cofactor>
    <text evidence="13 16">Binds 2 calcium ions per subunit.</text>
</comment>
<evidence type="ECO:0000256" key="10">
    <source>
        <dbReference type="ARBA" id="ARBA00023157"/>
    </source>
</evidence>
<protein>
    <recommendedName>
        <fullName evidence="4 16">Peroxidase</fullName>
        <ecNumber evidence="4 16">1.11.1.7</ecNumber>
    </recommendedName>
</protein>
<evidence type="ECO:0000256" key="13">
    <source>
        <dbReference type="PIRSR" id="PIRSR600823-3"/>
    </source>
</evidence>
<keyword evidence="10 15" id="KW-1015">Disulfide bond</keyword>
<feature type="binding site" evidence="13">
    <location>
        <position position="175"/>
    </location>
    <ligand>
        <name>Ca(2+)</name>
        <dbReference type="ChEBI" id="CHEBI:29108"/>
        <label>2</label>
    </ligand>
</feature>
<keyword evidence="6 16" id="KW-0349">Heme</keyword>
<dbReference type="Gene3D" id="1.10.520.10">
    <property type="match status" value="1"/>
</dbReference>
<keyword evidence="9 13" id="KW-0408">Iron</keyword>
<dbReference type="InterPro" id="IPR033905">
    <property type="entry name" value="Secretory_peroxidase"/>
</dbReference>
<feature type="binding site" evidence="13">
    <location>
        <position position="68"/>
    </location>
    <ligand>
        <name>Ca(2+)</name>
        <dbReference type="ChEBI" id="CHEBI:29108"/>
        <label>1</label>
    </ligand>
</feature>
<proteinExistence type="inferred from homology"/>
<organism evidence="18 19">
    <name type="scientific">Prunus yedoensis var. nudiflora</name>
    <dbReference type="NCBI Taxonomy" id="2094558"/>
    <lineage>
        <taxon>Eukaryota</taxon>
        <taxon>Viridiplantae</taxon>
        <taxon>Streptophyta</taxon>
        <taxon>Embryophyta</taxon>
        <taxon>Tracheophyta</taxon>
        <taxon>Spermatophyta</taxon>
        <taxon>Magnoliopsida</taxon>
        <taxon>eudicotyledons</taxon>
        <taxon>Gunneridae</taxon>
        <taxon>Pentapetalae</taxon>
        <taxon>rosids</taxon>
        <taxon>fabids</taxon>
        <taxon>Rosales</taxon>
        <taxon>Rosaceae</taxon>
        <taxon>Amygdaloideae</taxon>
        <taxon>Amygdaleae</taxon>
        <taxon>Prunus</taxon>
    </lineage>
</organism>
<feature type="binding site" evidence="13">
    <location>
        <position position="65"/>
    </location>
    <ligand>
        <name>Ca(2+)</name>
        <dbReference type="ChEBI" id="CHEBI:29108"/>
        <label>1</label>
    </ligand>
</feature>
<dbReference type="PROSITE" id="PS00435">
    <property type="entry name" value="PEROXIDASE_1"/>
    <property type="match status" value="1"/>
</dbReference>
<dbReference type="STRING" id="2094558.A0A314UVB3"/>
<feature type="binding site" evidence="13">
    <location>
        <position position="227"/>
    </location>
    <ligand>
        <name>Ca(2+)</name>
        <dbReference type="ChEBI" id="CHEBI:29108"/>
        <label>2</label>
    </ligand>
</feature>
<keyword evidence="5 16" id="KW-0575">Peroxidase</keyword>
<dbReference type="Pfam" id="PF00141">
    <property type="entry name" value="peroxidase"/>
    <property type="match status" value="1"/>
</dbReference>
<feature type="binding site" evidence="13">
    <location>
        <position position="86"/>
    </location>
    <ligand>
        <name>Ca(2+)</name>
        <dbReference type="ChEBI" id="CHEBI:29108"/>
        <label>1</label>
    </ligand>
</feature>
<dbReference type="InterPro" id="IPR019793">
    <property type="entry name" value="Peroxidases_heam-ligand_BS"/>
</dbReference>
<dbReference type="GO" id="GO:0005576">
    <property type="term" value="C:extracellular region"/>
    <property type="evidence" value="ECO:0007669"/>
    <property type="project" value="UniProtKB-SubCell"/>
</dbReference>
<evidence type="ECO:0000256" key="9">
    <source>
        <dbReference type="ARBA" id="ARBA00023004"/>
    </source>
</evidence>
<evidence type="ECO:0000256" key="1">
    <source>
        <dbReference type="ARBA" id="ARBA00000189"/>
    </source>
</evidence>
<keyword evidence="7 13" id="KW-0479">Metal-binding</keyword>
<dbReference type="InterPro" id="IPR010255">
    <property type="entry name" value="Haem_peroxidase_sf"/>
</dbReference>
<comment type="caution">
    <text evidence="18">The sequence shown here is derived from an EMBL/GenBank/DDBJ whole genome shotgun (WGS) entry which is preliminary data.</text>
</comment>
<feature type="binding site" evidence="13">
    <location>
        <position position="72"/>
    </location>
    <ligand>
        <name>Ca(2+)</name>
        <dbReference type="ChEBI" id="CHEBI:29108"/>
        <label>1</label>
    </ligand>
</feature>
<dbReference type="CDD" id="cd00693">
    <property type="entry name" value="secretory_peroxidase"/>
    <property type="match status" value="1"/>
</dbReference>
<dbReference type="GO" id="GO:0020037">
    <property type="term" value="F:heme binding"/>
    <property type="evidence" value="ECO:0007669"/>
    <property type="project" value="UniProtKB-UniRule"/>
</dbReference>
<evidence type="ECO:0000313" key="18">
    <source>
        <dbReference type="EMBL" id="PQM41360.1"/>
    </source>
</evidence>
<feature type="binding site" evidence="13">
    <location>
        <position position="74"/>
    </location>
    <ligand>
        <name>Ca(2+)</name>
        <dbReference type="ChEBI" id="CHEBI:29108"/>
        <label>1</label>
    </ligand>
</feature>
<feature type="disulfide bond" evidence="15">
    <location>
        <begin position="33"/>
        <end position="113"/>
    </location>
</feature>
<dbReference type="Gene3D" id="1.10.420.10">
    <property type="entry name" value="Peroxidase, domain 2"/>
    <property type="match status" value="1"/>
</dbReference>
<dbReference type="GO" id="GO:0006979">
    <property type="term" value="P:response to oxidative stress"/>
    <property type="evidence" value="ECO:0007669"/>
    <property type="project" value="UniProtKB-UniRule"/>
</dbReference>
<dbReference type="InterPro" id="IPR002016">
    <property type="entry name" value="Haem_peroxidase"/>
</dbReference>